<dbReference type="GO" id="GO:0032259">
    <property type="term" value="P:methylation"/>
    <property type="evidence" value="ECO:0007669"/>
    <property type="project" value="UniProtKB-KW"/>
</dbReference>
<feature type="binding site" evidence="5 8">
    <location>
        <position position="46"/>
    </location>
    <ligand>
        <name>Mg(2+)</name>
        <dbReference type="ChEBI" id="CHEBI:18420"/>
    </ligand>
</feature>
<dbReference type="HAMAP" id="MF_00156">
    <property type="entry name" value="PanB"/>
    <property type="match status" value="1"/>
</dbReference>
<accession>A0A1U9NPW4</accession>
<proteinExistence type="inferred from homology"/>
<feature type="binding site" evidence="5 8">
    <location>
        <position position="117"/>
    </location>
    <ligand>
        <name>Mg(2+)</name>
        <dbReference type="ChEBI" id="CHEBI:18420"/>
    </ligand>
</feature>
<organism evidence="9 10">
    <name type="scientific">Anaerohalosphaera lusitana</name>
    <dbReference type="NCBI Taxonomy" id="1936003"/>
    <lineage>
        <taxon>Bacteria</taxon>
        <taxon>Pseudomonadati</taxon>
        <taxon>Planctomycetota</taxon>
        <taxon>Phycisphaerae</taxon>
        <taxon>Sedimentisphaerales</taxon>
        <taxon>Anaerohalosphaeraceae</taxon>
        <taxon>Anaerohalosphaera</taxon>
    </lineage>
</organism>
<protein>
    <recommendedName>
        <fullName evidence="5">3-methyl-2-oxobutanoate hydroxymethyltransferase</fullName>
        <ecNumber evidence="5">2.1.2.11</ecNumber>
    </recommendedName>
    <alternativeName>
        <fullName evidence="5">Ketopantoate hydroxymethyltransferase</fullName>
        <shortName evidence="5">KPHMT</shortName>
    </alternativeName>
</protein>
<evidence type="ECO:0000256" key="8">
    <source>
        <dbReference type="PIRSR" id="PIRSR000388-3"/>
    </source>
</evidence>
<evidence type="ECO:0000313" key="10">
    <source>
        <dbReference type="Proteomes" id="UP000189674"/>
    </source>
</evidence>
<dbReference type="EMBL" id="CP019791">
    <property type="protein sequence ID" value="AQT69758.1"/>
    <property type="molecule type" value="Genomic_DNA"/>
</dbReference>
<dbReference type="PANTHER" id="PTHR20881">
    <property type="entry name" value="3-METHYL-2-OXOBUTANOATE HYDROXYMETHYLTRANSFERASE"/>
    <property type="match status" value="1"/>
</dbReference>
<reference evidence="10" key="1">
    <citation type="submission" date="2017-02" db="EMBL/GenBank/DDBJ databases">
        <title>Comparative genomics and description of representatives of a novel lineage of planctomycetes thriving in anoxic sediments.</title>
        <authorList>
            <person name="Spring S."/>
            <person name="Bunk B."/>
            <person name="Sproer C."/>
        </authorList>
    </citation>
    <scope>NUCLEOTIDE SEQUENCE [LARGE SCALE GENOMIC DNA]</scope>
    <source>
        <strain evidence="10">ST-NAGAB-D1</strain>
    </source>
</reference>
<dbReference type="GO" id="GO:0005737">
    <property type="term" value="C:cytoplasm"/>
    <property type="evidence" value="ECO:0007669"/>
    <property type="project" value="UniProtKB-SubCell"/>
</dbReference>
<evidence type="ECO:0000313" key="9">
    <source>
        <dbReference type="EMBL" id="AQT69758.1"/>
    </source>
</evidence>
<comment type="cofactor">
    <cofactor evidence="5 8">
        <name>Mg(2+)</name>
        <dbReference type="ChEBI" id="CHEBI:18420"/>
    </cofactor>
    <text evidence="5 8">Binds 1 Mg(2+) ion per subunit.</text>
</comment>
<dbReference type="NCBIfam" id="NF001452">
    <property type="entry name" value="PRK00311.1"/>
    <property type="match status" value="1"/>
</dbReference>
<feature type="binding site" evidence="5 7">
    <location>
        <position position="85"/>
    </location>
    <ligand>
        <name>3-methyl-2-oxobutanoate</name>
        <dbReference type="ChEBI" id="CHEBI:11851"/>
    </ligand>
</feature>
<sequence>MPDKITIADLLGMRNAGRKITSVSCYDYTTAKLAAEAGVDMILVGDSAAQVILGHDSTLPVTMDFMVQITAAVKRAAPNLCIMADMPFLSYHTSIADAVRNAGRFIVESGAATVKIEATAAQLDVVKAVSDAGIPVTAHIGIRPQSVVKLGKLKAQGTTADMAFDLITLSDKMVKAGASMLLIEGTAREVAKIITERSPVPVISCGAGPDCDGQILIISDILGLSSGPMPKFAKSYADLATPTRDALRRYADEIRESKFPDDGLCYHVKPGEMEKLGQMMRTLG</sequence>
<dbReference type="UniPathway" id="UPA00028">
    <property type="reaction ID" value="UER00003"/>
</dbReference>
<comment type="pathway">
    <text evidence="5">Cofactor biosynthesis; (R)-pantothenate biosynthesis; (R)-pantoate from 3-methyl-2-oxobutanoate: step 1/2.</text>
</comment>
<evidence type="ECO:0000256" key="3">
    <source>
        <dbReference type="ARBA" id="ARBA00022655"/>
    </source>
</evidence>
<keyword evidence="4 5" id="KW-0808">Transferase</keyword>
<evidence type="ECO:0000256" key="7">
    <source>
        <dbReference type="PIRSR" id="PIRSR000388-2"/>
    </source>
</evidence>
<feature type="binding site" evidence="5 7">
    <location>
        <position position="115"/>
    </location>
    <ligand>
        <name>3-methyl-2-oxobutanoate</name>
        <dbReference type="ChEBI" id="CHEBI:11851"/>
    </ligand>
</feature>
<dbReference type="PANTHER" id="PTHR20881:SF0">
    <property type="entry name" value="3-METHYL-2-OXOBUTANOATE HYDROXYMETHYLTRANSFERASE"/>
    <property type="match status" value="1"/>
</dbReference>
<keyword evidence="10" id="KW-1185">Reference proteome</keyword>
<dbReference type="OrthoDB" id="9781789at2"/>
<comment type="function">
    <text evidence="5">Catalyzes the reversible reaction in which hydroxymethyl group from 5,10-methylenetetrahydrofolate is transferred onto alpha-ketoisovalerate to form ketopantoate.</text>
</comment>
<name>A0A1U9NPW4_9BACT</name>
<dbReference type="NCBIfam" id="TIGR00222">
    <property type="entry name" value="panB"/>
    <property type="match status" value="1"/>
</dbReference>
<keyword evidence="5 8" id="KW-0479">Metal-binding</keyword>
<evidence type="ECO:0000256" key="2">
    <source>
        <dbReference type="ARBA" id="ARBA00011424"/>
    </source>
</evidence>
<gene>
    <name evidence="5 9" type="primary">panB</name>
    <name evidence="9" type="ORF">STSP2_02955</name>
</gene>
<keyword evidence="5 8" id="KW-0460">Magnesium</keyword>
<comment type="subcellular location">
    <subcellularLocation>
        <location evidence="5">Cytoplasm</location>
    </subcellularLocation>
</comment>
<feature type="active site" description="Proton acceptor" evidence="5 6">
    <location>
        <position position="184"/>
    </location>
</feature>
<dbReference type="InterPro" id="IPR040442">
    <property type="entry name" value="Pyrv_kinase-like_dom_sf"/>
</dbReference>
<evidence type="ECO:0000256" key="6">
    <source>
        <dbReference type="PIRSR" id="PIRSR000388-1"/>
    </source>
</evidence>
<feature type="binding site" evidence="5 7">
    <location>
        <begin position="46"/>
        <end position="47"/>
    </location>
    <ligand>
        <name>3-methyl-2-oxobutanoate</name>
        <dbReference type="ChEBI" id="CHEBI:11851"/>
    </ligand>
</feature>
<dbReference type="CDD" id="cd06557">
    <property type="entry name" value="KPHMT-like"/>
    <property type="match status" value="1"/>
</dbReference>
<evidence type="ECO:0000256" key="5">
    <source>
        <dbReference type="HAMAP-Rule" id="MF_00156"/>
    </source>
</evidence>
<dbReference type="GO" id="GO:0000287">
    <property type="term" value="F:magnesium ion binding"/>
    <property type="evidence" value="ECO:0007669"/>
    <property type="project" value="TreeGrafter"/>
</dbReference>
<dbReference type="GO" id="GO:0015940">
    <property type="term" value="P:pantothenate biosynthetic process"/>
    <property type="evidence" value="ECO:0007669"/>
    <property type="project" value="UniProtKB-UniRule"/>
</dbReference>
<dbReference type="RefSeq" id="WP_146663415.1">
    <property type="nucleotide sequence ID" value="NZ_CP019791.1"/>
</dbReference>
<dbReference type="GO" id="GO:0003864">
    <property type="term" value="F:3-methyl-2-oxobutanoate hydroxymethyltransferase activity"/>
    <property type="evidence" value="ECO:0007669"/>
    <property type="project" value="UniProtKB-UniRule"/>
</dbReference>
<dbReference type="AlphaFoldDB" id="A0A1U9NPW4"/>
<comment type="subunit">
    <text evidence="2 5">Homodecamer; pentamer of dimers.</text>
</comment>
<dbReference type="EC" id="2.1.2.11" evidence="5"/>
<dbReference type="Proteomes" id="UP000189674">
    <property type="component" value="Chromosome"/>
</dbReference>
<dbReference type="KEGG" id="alus:STSP2_02955"/>
<keyword evidence="3 5" id="KW-0566">Pantothenate biosynthesis</keyword>
<keyword evidence="9" id="KW-0489">Methyltransferase</keyword>
<dbReference type="GO" id="GO:0008168">
    <property type="term" value="F:methyltransferase activity"/>
    <property type="evidence" value="ECO:0007669"/>
    <property type="project" value="UniProtKB-KW"/>
</dbReference>
<keyword evidence="5" id="KW-0963">Cytoplasm</keyword>
<comment type="catalytic activity">
    <reaction evidence="5">
        <text>(6R)-5,10-methylene-5,6,7,8-tetrahydrofolate + 3-methyl-2-oxobutanoate + H2O = 2-dehydropantoate + (6S)-5,6,7,8-tetrahydrofolate</text>
        <dbReference type="Rhea" id="RHEA:11824"/>
        <dbReference type="ChEBI" id="CHEBI:11561"/>
        <dbReference type="ChEBI" id="CHEBI:11851"/>
        <dbReference type="ChEBI" id="CHEBI:15377"/>
        <dbReference type="ChEBI" id="CHEBI:15636"/>
        <dbReference type="ChEBI" id="CHEBI:57453"/>
        <dbReference type="EC" id="2.1.2.11"/>
    </reaction>
</comment>
<evidence type="ECO:0000256" key="4">
    <source>
        <dbReference type="ARBA" id="ARBA00022679"/>
    </source>
</evidence>
<feature type="binding site" evidence="5 8">
    <location>
        <position position="85"/>
    </location>
    <ligand>
        <name>Mg(2+)</name>
        <dbReference type="ChEBI" id="CHEBI:18420"/>
    </ligand>
</feature>
<dbReference type="Gene3D" id="3.20.20.60">
    <property type="entry name" value="Phosphoenolpyruvate-binding domains"/>
    <property type="match status" value="1"/>
</dbReference>
<evidence type="ECO:0000256" key="1">
    <source>
        <dbReference type="ARBA" id="ARBA00008676"/>
    </source>
</evidence>
<dbReference type="InterPro" id="IPR015813">
    <property type="entry name" value="Pyrv/PenolPyrv_kinase-like_dom"/>
</dbReference>
<comment type="similarity">
    <text evidence="1 5">Belongs to the PanB family.</text>
</comment>
<dbReference type="SUPFAM" id="SSF51621">
    <property type="entry name" value="Phosphoenolpyruvate/pyruvate domain"/>
    <property type="match status" value="1"/>
</dbReference>
<dbReference type="STRING" id="1936003.STSP2_02955"/>
<dbReference type="PIRSF" id="PIRSF000388">
    <property type="entry name" value="Pantoate_hydroxy_MeTrfase"/>
    <property type="match status" value="1"/>
</dbReference>
<dbReference type="InterPro" id="IPR003700">
    <property type="entry name" value="Pantoate_hydroxy_MeTrfase"/>
</dbReference>
<dbReference type="Pfam" id="PF02548">
    <property type="entry name" value="Pantoate_transf"/>
    <property type="match status" value="1"/>
</dbReference>